<dbReference type="RefSeq" id="YP_006461.1">
    <property type="nucleotide sequence ID" value="NC_005853.2"/>
</dbReference>
<protein>
    <recommendedName>
        <fullName evidence="5 17">Nuclear shuttle protein</fullName>
        <shortName evidence="17">NSP</shortName>
    </recommendedName>
</protein>
<feature type="region of interest" description="Disordered" evidence="18">
    <location>
        <begin position="28"/>
        <end position="54"/>
    </location>
</feature>
<dbReference type="GeneID" id="2777279"/>
<evidence type="ECO:0000256" key="7">
    <source>
        <dbReference type="ARBA" id="ARBA00022511"/>
    </source>
</evidence>
<dbReference type="GO" id="GO:0019028">
    <property type="term" value="C:viral capsid"/>
    <property type="evidence" value="ECO:0007669"/>
    <property type="project" value="InterPro"/>
</dbReference>
<evidence type="ECO:0000313" key="19">
    <source>
        <dbReference type="EMBL" id="AAR95979.1"/>
    </source>
</evidence>
<keyword evidence="6 17" id="KW-0813">Transport</keyword>
<accession>Q6R7Q6</accession>
<comment type="similarity">
    <text evidence="4 17">Belongs to the begomovirus nuclear shuttle protein family.</text>
</comment>
<keyword evidence="12 17" id="KW-0238">DNA-binding</keyword>
<evidence type="ECO:0000256" key="1">
    <source>
        <dbReference type="ARBA" id="ARBA00004147"/>
    </source>
</evidence>
<dbReference type="GO" id="GO:0042025">
    <property type="term" value="C:host cell nucleus"/>
    <property type="evidence" value="ECO:0007669"/>
    <property type="project" value="UniProtKB-SubCell"/>
</dbReference>
<name>Q6R7Q6_9GEMI</name>
<dbReference type="GO" id="GO:0051027">
    <property type="term" value="P:DNA transport"/>
    <property type="evidence" value="ECO:0007669"/>
    <property type="project" value="InterPro"/>
</dbReference>
<evidence type="ECO:0000256" key="11">
    <source>
        <dbReference type="ARBA" id="ARBA00023031"/>
    </source>
</evidence>
<evidence type="ECO:0000256" key="12">
    <source>
        <dbReference type="ARBA" id="ARBA00023125"/>
    </source>
</evidence>
<dbReference type="EMBL" id="AY508994">
    <property type="protein sequence ID" value="AAR95979.1"/>
    <property type="molecule type" value="Genomic_DNA"/>
</dbReference>
<dbReference type="GO" id="GO:0043657">
    <property type="term" value="C:host cell"/>
    <property type="evidence" value="ECO:0007669"/>
    <property type="project" value="InterPro"/>
</dbReference>
<keyword evidence="13 17" id="KW-0472">Membrane</keyword>
<dbReference type="GO" id="GO:0005198">
    <property type="term" value="F:structural molecule activity"/>
    <property type="evidence" value="ECO:0007669"/>
    <property type="project" value="InterPro"/>
</dbReference>
<evidence type="ECO:0000256" key="15">
    <source>
        <dbReference type="ARBA" id="ARBA00025176"/>
    </source>
</evidence>
<dbReference type="InterPro" id="IPR001530">
    <property type="entry name" value="Gemini_BR1"/>
</dbReference>
<dbReference type="PRINTS" id="PR00223">
    <property type="entry name" value="GEMCOATARBR1"/>
</dbReference>
<dbReference type="GO" id="GO:0046740">
    <property type="term" value="P:transport of virus in host, cell to cell"/>
    <property type="evidence" value="ECO:0007669"/>
    <property type="project" value="UniProtKB-KW"/>
</dbReference>
<keyword evidence="7 17" id="KW-1032">Host cell membrane</keyword>
<evidence type="ECO:0000256" key="18">
    <source>
        <dbReference type="SAM" id="MobiDB-lite"/>
    </source>
</evidence>
<dbReference type="InterPro" id="IPR000263">
    <property type="entry name" value="GV_A/BR1_coat"/>
</dbReference>
<keyword evidence="14 17" id="KW-1035">Host cytoplasm</keyword>
<reference evidence="19 20" key="2">
    <citation type="journal article" date="2013" name="Arch. Virol.">
        <title>Characterization and distribution of tomato yellow margin leaf curl virus, a begomovirus from Venezuela.</title>
        <authorList>
            <person name="Nava A."/>
            <person name="Londono A."/>
            <person name="Polston J.E."/>
        </authorList>
    </citation>
    <scope>NUCLEOTIDE SEQUENCE [LARGE SCALE GENOMIC DNA]</scope>
    <source>
        <strain evidence="19">Virus 57</strain>
    </source>
</reference>
<evidence type="ECO:0000256" key="5">
    <source>
        <dbReference type="ARBA" id="ARBA00014908"/>
    </source>
</evidence>
<evidence type="ECO:0000256" key="2">
    <source>
        <dbReference type="ARBA" id="ARBA00004192"/>
    </source>
</evidence>
<comment type="subunit">
    <text evidence="16 17">Binds to single-stranded and double-stranded viral DNA. Interacts with the host nuclear shuttle interacting (NSI) protein. This interaction may allow NSP to recruit NSI monomers to the viral genome and thus regulate nuclear export of viral genome by NSP.</text>
</comment>
<dbReference type="GO" id="GO:0003697">
    <property type="term" value="F:single-stranded DNA binding"/>
    <property type="evidence" value="ECO:0007669"/>
    <property type="project" value="InterPro"/>
</dbReference>
<evidence type="ECO:0000313" key="20">
    <source>
        <dbReference type="Proteomes" id="UP000203212"/>
    </source>
</evidence>
<evidence type="ECO:0000256" key="14">
    <source>
        <dbReference type="ARBA" id="ARBA00023200"/>
    </source>
</evidence>
<keyword evidence="20" id="KW-1185">Reference proteome</keyword>
<dbReference type="Pfam" id="PF00844">
    <property type="entry name" value="Gemini_coat"/>
    <property type="match status" value="1"/>
</dbReference>
<feature type="compositionally biased region" description="Basic and acidic residues" evidence="18">
    <location>
        <begin position="44"/>
        <end position="54"/>
    </location>
</feature>
<dbReference type="Proteomes" id="UP000203212">
    <property type="component" value="Genome"/>
</dbReference>
<keyword evidence="9 17" id="KW-0945">Host-virus interaction</keyword>
<dbReference type="PRINTS" id="PR00225">
    <property type="entry name" value="GEMCOATBR1"/>
</dbReference>
<proteinExistence type="inferred from homology"/>
<keyword evidence="10 17" id="KW-1043">Host membrane</keyword>
<dbReference type="KEGG" id="vg:2777279"/>
<sequence>MYPVRYKPDANNYKRRYYSRSNVFKRSSGVKRADGKRRATQQNKSHEEPKMSAQRIHENQYGPEFVMTHIYLLFPHILTTPIWVRLNLTRSRSYIKLKRLRFKGTVKIERVHADVAMDGLPPKIEGVFSLVIVVDRKPHLSPSGSLLTFDELFGARINSHGNLAIASSFKDRFYIRHVLKRVLSVEKDSTMVDLEGSTSLSNRRYNCWASFKDLDHDSCKGVYDNISKNALLIYYCWMSDVTSKASTFVSFDLDYVG</sequence>
<keyword evidence="11 17" id="KW-0916">Viral movement protein</keyword>
<evidence type="ECO:0000256" key="3">
    <source>
        <dbReference type="ARBA" id="ARBA00004501"/>
    </source>
</evidence>
<evidence type="ECO:0000256" key="13">
    <source>
        <dbReference type="ARBA" id="ARBA00023136"/>
    </source>
</evidence>
<dbReference type="OrthoDB" id="8326at10239"/>
<gene>
    <name evidence="19" type="primary">nsp</name>
</gene>
<comment type="subcellular location">
    <subcellularLocation>
        <location evidence="3 17">Host cell membrane</location>
        <topology evidence="3 17">Peripheral membrane protein</topology>
        <orientation evidence="3 17">Cytoplasmic side</orientation>
    </subcellularLocation>
    <subcellularLocation>
        <location evidence="2 17">Host cytoplasm</location>
    </subcellularLocation>
    <subcellularLocation>
        <location evidence="1 17">Host nucleus</location>
    </subcellularLocation>
</comment>
<reference evidence="19 20" key="1">
    <citation type="journal article" date="2006" name="Plant Dis.">
        <title>Detection and Variability of Begomoviruses in Tomato from the Andean States of Venezuela.</title>
        <authorList>
            <person name="Nava A.R."/>
            <person name="Patte C.P."/>
            <person name="Hiebert E."/>
            <person name="Palston J.E."/>
        </authorList>
    </citation>
    <scope>NUCLEOTIDE SEQUENCE [LARGE SCALE GENOMIC DNA]</scope>
    <source>
        <strain evidence="19">Virus 57</strain>
    </source>
</reference>
<evidence type="ECO:0000256" key="17">
    <source>
        <dbReference type="RuleBase" id="RU363026"/>
    </source>
</evidence>
<evidence type="ECO:0000256" key="6">
    <source>
        <dbReference type="ARBA" id="ARBA00022448"/>
    </source>
</evidence>
<evidence type="ECO:0000256" key="16">
    <source>
        <dbReference type="ARBA" id="ARBA00026026"/>
    </source>
</evidence>
<evidence type="ECO:0000256" key="10">
    <source>
        <dbReference type="ARBA" id="ARBA00022870"/>
    </source>
</evidence>
<dbReference type="GO" id="GO:0030430">
    <property type="term" value="C:host cell cytoplasm"/>
    <property type="evidence" value="ECO:0007669"/>
    <property type="project" value="UniProtKB-SubCell"/>
</dbReference>
<dbReference type="GO" id="GO:0020002">
    <property type="term" value="C:host cell plasma membrane"/>
    <property type="evidence" value="ECO:0007669"/>
    <property type="project" value="UniProtKB-SubCell"/>
</dbReference>
<keyword evidence="8 17" id="KW-1048">Host nucleus</keyword>
<organism evidence="19 20">
    <name type="scientific">Tomato yellow margin leaf curl virus</name>
    <dbReference type="NCBI Taxonomy" id="260909"/>
    <lineage>
        <taxon>Viruses</taxon>
        <taxon>Monodnaviria</taxon>
        <taxon>Shotokuvirae</taxon>
        <taxon>Cressdnaviricota</taxon>
        <taxon>Repensiviricetes</taxon>
        <taxon>Geplafuvirales</taxon>
        <taxon>Geminiviridae</taxon>
        <taxon>Begomovirus</taxon>
        <taxon>Begomovirus solanumflavusmarginis</taxon>
    </lineage>
</organism>
<comment type="function">
    <text evidence="15 17">Binds to the genomic viral ssDNA, shuttles it into and out of the cell nucleus. Begomoviruses use 2 proteins to transport their DNA from cell to cell. The nuclear shuttle protein (NSP) shuttles it between nucleus and cytoplasm and the movement protein (MP) probably transports the DNA-NSP complex to the cell periphery and facilitates movement across the cell wall.</text>
</comment>
<evidence type="ECO:0000256" key="8">
    <source>
        <dbReference type="ARBA" id="ARBA00022562"/>
    </source>
</evidence>
<evidence type="ECO:0000256" key="4">
    <source>
        <dbReference type="ARBA" id="ARBA00005789"/>
    </source>
</evidence>
<evidence type="ECO:0000256" key="9">
    <source>
        <dbReference type="ARBA" id="ARBA00022581"/>
    </source>
</evidence>